<dbReference type="SMART" id="SM00194">
    <property type="entry name" value="PTPc"/>
    <property type="match status" value="2"/>
</dbReference>
<evidence type="ECO:0000313" key="9">
    <source>
        <dbReference type="EMBL" id="KAL3876451.1"/>
    </source>
</evidence>
<evidence type="ECO:0000256" key="5">
    <source>
        <dbReference type="ARBA" id="ARBA00051722"/>
    </source>
</evidence>
<dbReference type="InterPro" id="IPR003595">
    <property type="entry name" value="Tyr_Pase_cat"/>
</dbReference>
<evidence type="ECO:0000256" key="3">
    <source>
        <dbReference type="ARBA" id="ARBA00022801"/>
    </source>
</evidence>
<dbReference type="PANTHER" id="PTHR19134:SF562">
    <property type="entry name" value="PROTEIN-TYROSINE-PHOSPHATASE"/>
    <property type="match status" value="1"/>
</dbReference>
<dbReference type="SMART" id="SM00208">
    <property type="entry name" value="TNFR"/>
    <property type="match status" value="5"/>
</dbReference>
<dbReference type="PROSITE" id="PS00383">
    <property type="entry name" value="TYR_PHOSPHATASE_1"/>
    <property type="match status" value="2"/>
</dbReference>
<dbReference type="PROSITE" id="PS50056">
    <property type="entry name" value="TYR_PHOSPHATASE_2"/>
    <property type="match status" value="2"/>
</dbReference>
<keyword evidence="6" id="KW-0472">Membrane</keyword>
<reference evidence="9 10" key="1">
    <citation type="submission" date="2024-11" db="EMBL/GenBank/DDBJ databases">
        <title>Chromosome-level genome assembly of the freshwater bivalve Anodonta woodiana.</title>
        <authorList>
            <person name="Chen X."/>
        </authorList>
    </citation>
    <scope>NUCLEOTIDE SEQUENCE [LARGE SCALE GENOMIC DNA]</scope>
    <source>
        <strain evidence="9">MN2024</strain>
        <tissue evidence="9">Gills</tissue>
    </source>
</reference>
<dbReference type="InterPro" id="IPR000387">
    <property type="entry name" value="Tyr_Pase_dom"/>
</dbReference>
<feature type="domain" description="Tyrosine specific protein phosphatases" evidence="8">
    <location>
        <begin position="1143"/>
        <end position="1218"/>
    </location>
</feature>
<organism evidence="9 10">
    <name type="scientific">Sinanodonta woodiana</name>
    <name type="common">Chinese pond mussel</name>
    <name type="synonym">Anodonta woodiana</name>
    <dbReference type="NCBI Taxonomy" id="1069815"/>
    <lineage>
        <taxon>Eukaryota</taxon>
        <taxon>Metazoa</taxon>
        <taxon>Spiralia</taxon>
        <taxon>Lophotrochozoa</taxon>
        <taxon>Mollusca</taxon>
        <taxon>Bivalvia</taxon>
        <taxon>Autobranchia</taxon>
        <taxon>Heteroconchia</taxon>
        <taxon>Palaeoheterodonta</taxon>
        <taxon>Unionida</taxon>
        <taxon>Unionoidea</taxon>
        <taxon>Unionidae</taxon>
        <taxon>Unioninae</taxon>
        <taxon>Sinanodonta</taxon>
    </lineage>
</organism>
<dbReference type="PRINTS" id="PR00700">
    <property type="entry name" value="PRTYPHPHTASE"/>
</dbReference>
<dbReference type="SUPFAM" id="SSF57184">
    <property type="entry name" value="Growth factor receptor domain"/>
    <property type="match status" value="4"/>
</dbReference>
<keyword evidence="10" id="KW-1185">Reference proteome</keyword>
<dbReference type="SUPFAM" id="SSF52799">
    <property type="entry name" value="(Phosphotyrosine protein) phosphatases II"/>
    <property type="match status" value="2"/>
</dbReference>
<feature type="domain" description="Tyrosine-protein phosphatase" evidence="7">
    <location>
        <begin position="944"/>
        <end position="1227"/>
    </location>
</feature>
<dbReference type="InterPro" id="IPR006212">
    <property type="entry name" value="Furin_repeat"/>
</dbReference>
<keyword evidence="6" id="KW-1133">Transmembrane helix</keyword>
<dbReference type="EC" id="3.1.3.48" evidence="2"/>
<dbReference type="AlphaFoldDB" id="A0ABD3WSK3"/>
<proteinExistence type="inferred from homology"/>
<evidence type="ECO:0000259" key="7">
    <source>
        <dbReference type="PROSITE" id="PS50055"/>
    </source>
</evidence>
<keyword evidence="3" id="KW-0378">Hydrolase</keyword>
<dbReference type="Pfam" id="PF00102">
    <property type="entry name" value="Y_phosphatase"/>
    <property type="match status" value="2"/>
</dbReference>
<feature type="transmembrane region" description="Helical" evidence="6">
    <location>
        <begin position="533"/>
        <end position="557"/>
    </location>
</feature>
<dbReference type="InterPro" id="IPR009030">
    <property type="entry name" value="Growth_fac_rcpt_cys_sf"/>
</dbReference>
<keyword evidence="6" id="KW-0812">Transmembrane</keyword>
<dbReference type="SMART" id="SM01411">
    <property type="entry name" value="Ephrin_rec_like"/>
    <property type="match status" value="9"/>
</dbReference>
<comment type="similarity">
    <text evidence="1">Belongs to the protein-tyrosine phosphatase family.</text>
</comment>
<gene>
    <name evidence="9" type="ORF">ACJMK2_034296</name>
</gene>
<dbReference type="GO" id="GO:0004725">
    <property type="term" value="F:protein tyrosine phosphatase activity"/>
    <property type="evidence" value="ECO:0007669"/>
    <property type="project" value="UniProtKB-EC"/>
</dbReference>
<dbReference type="Gene3D" id="2.10.50.10">
    <property type="entry name" value="Tumor Necrosis Factor Receptor, subunit A, domain 2"/>
    <property type="match status" value="9"/>
</dbReference>
<dbReference type="CDD" id="cd00185">
    <property type="entry name" value="TNFRSF"/>
    <property type="match status" value="2"/>
</dbReference>
<dbReference type="PANTHER" id="PTHR19134">
    <property type="entry name" value="RECEPTOR-TYPE TYROSINE-PROTEIN PHOSPHATASE"/>
    <property type="match status" value="1"/>
</dbReference>
<evidence type="ECO:0000256" key="2">
    <source>
        <dbReference type="ARBA" id="ARBA00013064"/>
    </source>
</evidence>
<dbReference type="InterPro" id="IPR011641">
    <property type="entry name" value="Tyr-kin_ephrin_A/B_rcpt-like"/>
</dbReference>
<dbReference type="Proteomes" id="UP001634394">
    <property type="component" value="Unassembled WGS sequence"/>
</dbReference>
<dbReference type="InterPro" id="IPR001368">
    <property type="entry name" value="TNFR/NGFR_Cys_rich_reg"/>
</dbReference>
<dbReference type="InterPro" id="IPR029021">
    <property type="entry name" value="Prot-tyrosine_phosphatase-like"/>
</dbReference>
<evidence type="ECO:0000256" key="1">
    <source>
        <dbReference type="ARBA" id="ARBA00009580"/>
    </source>
</evidence>
<dbReference type="EMBL" id="JBJQND010000005">
    <property type="protein sequence ID" value="KAL3876451.1"/>
    <property type="molecule type" value="Genomic_DNA"/>
</dbReference>
<protein>
    <recommendedName>
        <fullName evidence="2">protein-tyrosine-phosphatase</fullName>
        <ecNumber evidence="2">3.1.3.48</ecNumber>
    </recommendedName>
</protein>
<evidence type="ECO:0000313" key="10">
    <source>
        <dbReference type="Proteomes" id="UP001634394"/>
    </source>
</evidence>
<accession>A0ABD3WSK3</accession>
<dbReference type="Pfam" id="PF07699">
    <property type="entry name" value="Ephrin_rec_like"/>
    <property type="match status" value="7"/>
</dbReference>
<dbReference type="FunFam" id="3.90.190.10:FF:000102">
    <property type="entry name" value="Receptor-type tyrosine-protein phosphatase"/>
    <property type="match status" value="2"/>
</dbReference>
<dbReference type="InterPro" id="IPR050348">
    <property type="entry name" value="Protein-Tyr_Phosphatase"/>
</dbReference>
<sequence>MMLYVTDCAPGYSYHSSYFYGDQCYQCAPGTYKTLAGNTDCILCDPGTYSASSGATLCTQCVAGTYQSYQGQRGCADCEYGKTTNQTGSTSNNDCVCPPGHYYEKRRGKCSQCKPGTYKTSAGDAACSNCLPGTYSHFPGATSCTNCEPGRYQELEGQEYCNLCKYGIIRPGHGSRSSNQCVLDCEPGKFHETGSEICQNCSTGMYQPSRGQSSCLSCKPGSFQNRSGQNDCVPCQAGSYSDTERATTCVHCKTGTYQYFPNQSSCTPCPVGQYQPFEGQILCYPCESGKTTIGVGSYSQNDCLAVCSAGTFRSNHGSECWNCSIGSYQPLPGQTSCLSCEAGTYQNQTGQTSCISCPPGSYQSSTGSEACIKCSPGFYQPHSGSSSQCLACPFGNNQNSSGAVSCNKCLAGTFQNQTGQIHCIPCPKGSYQSSEGKHECIACPPGMYQNVVAQSRCLECPPGSYRNELGSDLCTQCDVGMYQNLSGQISCYTCPNGTNTTGIGTKSLQECHYSENAASAGADSKEHNTNLGVIAGGAGGAIVILVVVVAIVIFTVIRRHRLKERRSHETSRSDNVVPDPNEIQLKTKKQQQIREVIYTNLVIEEDLKEECKIDASNEYTSIDNTYYNMEENPLLPRGAVMLSNLWDYVQEKTLDGSKLSVEFEALPSGLLSPAKAALKPSNRQKNRYKGLYPYDSTRVRLLPLAEIKSDYINASFIDGYSRPKAYIASQGTTKFNLNDFWRMVYQQDVEKIVMLTRIAEGDTIKCLQYWPKEGSQQQYGGIKVTLVHVDTFAEYDIRTLTMTVENTTKQVTQFHFTAWPDKGVPEAASSIVQFWHKVRNFQHHKRSPTLVHCSAGIGRTGTYIALDYLVDQGKDKQYVHIFPCVAQLRRQRVNFVQTETQYRFLHEALVEALMISGSDVTAETFPSVYKELLSIDRNHRKTGLFLEFEKLQNESNKSVYYSLEDYDTDDEEDESELKKEKVSNMPQNTTRLEINKHKNRYSNILPADEYRPCLSLVEGRTDYINAVKLQSHRQKDGLIVTQMPMEDTVIDFWRLVYDFGVRTIVMLNVLPITKEGIGVYWPRKGESMTEMFFHIETVDEITDNPDYLWRTIRLTKDGEQLREVRQFQCNFWPGSETVPKHMDAMLELIGAVEQWQRQAEVKTVVVHCMDGAERSGLYCVLTTVLERLNVERDVAIYQTVKKMKTRRQQIIPNYEQYKYCHDVVLEYLSNFGMYSNFTEI</sequence>
<dbReference type="PROSITE" id="PS50055">
    <property type="entry name" value="TYR_PHOSPHATASE_PTP"/>
    <property type="match status" value="2"/>
</dbReference>
<name>A0ABD3WSK3_SINWO</name>
<feature type="domain" description="Tyrosine-protein phosphatase" evidence="7">
    <location>
        <begin position="659"/>
        <end position="912"/>
    </location>
</feature>
<evidence type="ECO:0000256" key="4">
    <source>
        <dbReference type="ARBA" id="ARBA00022912"/>
    </source>
</evidence>
<comment type="catalytic activity">
    <reaction evidence="5">
        <text>O-phospho-L-tyrosyl-[protein] + H2O = L-tyrosyl-[protein] + phosphate</text>
        <dbReference type="Rhea" id="RHEA:10684"/>
        <dbReference type="Rhea" id="RHEA-COMP:10136"/>
        <dbReference type="Rhea" id="RHEA-COMP:20101"/>
        <dbReference type="ChEBI" id="CHEBI:15377"/>
        <dbReference type="ChEBI" id="CHEBI:43474"/>
        <dbReference type="ChEBI" id="CHEBI:46858"/>
        <dbReference type="ChEBI" id="CHEBI:61978"/>
        <dbReference type="EC" id="3.1.3.48"/>
    </reaction>
</comment>
<dbReference type="Gene3D" id="3.90.190.10">
    <property type="entry name" value="Protein tyrosine phosphatase superfamily"/>
    <property type="match status" value="2"/>
</dbReference>
<dbReference type="InterPro" id="IPR016130">
    <property type="entry name" value="Tyr_Pase_AS"/>
</dbReference>
<feature type="domain" description="Tyrosine specific protein phosphatases" evidence="8">
    <location>
        <begin position="832"/>
        <end position="903"/>
    </location>
</feature>
<dbReference type="InterPro" id="IPR000242">
    <property type="entry name" value="PTP_cat"/>
</dbReference>
<comment type="caution">
    <text evidence="9">The sequence shown here is derived from an EMBL/GenBank/DDBJ whole genome shotgun (WGS) entry which is preliminary data.</text>
</comment>
<dbReference type="SMART" id="SM00261">
    <property type="entry name" value="FU"/>
    <property type="match status" value="4"/>
</dbReference>
<evidence type="ECO:0000256" key="6">
    <source>
        <dbReference type="SAM" id="Phobius"/>
    </source>
</evidence>
<dbReference type="SMART" id="SM00404">
    <property type="entry name" value="PTPc_motif"/>
    <property type="match status" value="2"/>
</dbReference>
<evidence type="ECO:0000259" key="8">
    <source>
        <dbReference type="PROSITE" id="PS50056"/>
    </source>
</evidence>
<keyword evidence="4" id="KW-0904">Protein phosphatase</keyword>